<dbReference type="PROSITE" id="PS51257">
    <property type="entry name" value="PROKAR_LIPOPROTEIN"/>
    <property type="match status" value="1"/>
</dbReference>
<comment type="caution">
    <text evidence="7">The sequence shown here is derived from an EMBL/GenBank/DDBJ whole genome shotgun (WGS) entry which is preliminary data.</text>
</comment>
<evidence type="ECO:0000256" key="2">
    <source>
        <dbReference type="ARBA" id="ARBA00023136"/>
    </source>
</evidence>
<sequence>MRYSIMRYSMPRTRLLLISFTLLFAITGCSDNDAPPNVPTPEVETPDVEERAADEHTIEEFVPDVAPPVAPALVRYHCAPGLVVEALYEGEMATLTIGNDEYQLAQEPAASGARYSDGQLQWHSKGDEAVLTGKDEMHVCLRINDEDPAASEMTQ</sequence>
<dbReference type="RefSeq" id="WP_246953407.1">
    <property type="nucleotide sequence ID" value="NZ_JALKII010000010.1"/>
</dbReference>
<keyword evidence="4" id="KW-0449">Lipoprotein</keyword>
<keyword evidence="2" id="KW-0472">Membrane</keyword>
<keyword evidence="8" id="KW-1185">Reference proteome</keyword>
<dbReference type="SUPFAM" id="SSF141488">
    <property type="entry name" value="YdhA-like"/>
    <property type="match status" value="1"/>
</dbReference>
<dbReference type="Pfam" id="PF09864">
    <property type="entry name" value="MliC"/>
    <property type="match status" value="1"/>
</dbReference>
<keyword evidence="3" id="KW-0564">Palmitate</keyword>
<dbReference type="InterPro" id="IPR018660">
    <property type="entry name" value="MliC"/>
</dbReference>
<evidence type="ECO:0000313" key="7">
    <source>
        <dbReference type="EMBL" id="MCK0538610.1"/>
    </source>
</evidence>
<feature type="domain" description="C-type lysozyme inhibitor" evidence="6">
    <location>
        <begin position="76"/>
        <end position="135"/>
    </location>
</feature>
<gene>
    <name evidence="7" type="ORF">MU846_12920</name>
</gene>
<dbReference type="Proteomes" id="UP001165524">
    <property type="component" value="Unassembled WGS sequence"/>
</dbReference>
<accession>A0ABT0E9V3</accession>
<evidence type="ECO:0000259" key="6">
    <source>
        <dbReference type="Pfam" id="PF09864"/>
    </source>
</evidence>
<feature type="signal peptide" evidence="5">
    <location>
        <begin position="1"/>
        <end position="30"/>
    </location>
</feature>
<protein>
    <submittedName>
        <fullName evidence="7">MliC family protein</fullName>
    </submittedName>
</protein>
<evidence type="ECO:0000256" key="4">
    <source>
        <dbReference type="ARBA" id="ARBA00023288"/>
    </source>
</evidence>
<dbReference type="Gene3D" id="2.40.128.200">
    <property type="match status" value="1"/>
</dbReference>
<evidence type="ECO:0000256" key="3">
    <source>
        <dbReference type="ARBA" id="ARBA00023139"/>
    </source>
</evidence>
<proteinExistence type="predicted"/>
<name>A0ABT0E9V3_9GAMM</name>
<evidence type="ECO:0000256" key="1">
    <source>
        <dbReference type="ARBA" id="ARBA00022729"/>
    </source>
</evidence>
<feature type="chain" id="PRO_5045602716" evidence="5">
    <location>
        <begin position="31"/>
        <end position="155"/>
    </location>
</feature>
<evidence type="ECO:0000256" key="5">
    <source>
        <dbReference type="SAM" id="SignalP"/>
    </source>
</evidence>
<organism evidence="7 8">
    <name type="scientific">Alcanivorax quisquiliarum</name>
    <dbReference type="NCBI Taxonomy" id="2933565"/>
    <lineage>
        <taxon>Bacteria</taxon>
        <taxon>Pseudomonadati</taxon>
        <taxon>Pseudomonadota</taxon>
        <taxon>Gammaproteobacteria</taxon>
        <taxon>Oceanospirillales</taxon>
        <taxon>Alcanivoracaceae</taxon>
        <taxon>Alcanivorax</taxon>
    </lineage>
</organism>
<keyword evidence="1 5" id="KW-0732">Signal</keyword>
<reference evidence="7" key="1">
    <citation type="submission" date="2022-04" db="EMBL/GenBank/DDBJ databases">
        <title>Alcanivorax sp. CY1518 draft genome sequence.</title>
        <authorList>
            <person name="Zhao G."/>
            <person name="An M."/>
        </authorList>
    </citation>
    <scope>NUCLEOTIDE SEQUENCE</scope>
    <source>
        <strain evidence="7">CY1518</strain>
    </source>
</reference>
<dbReference type="EMBL" id="JALKII010000010">
    <property type="protein sequence ID" value="MCK0538610.1"/>
    <property type="molecule type" value="Genomic_DNA"/>
</dbReference>
<dbReference type="InterPro" id="IPR036328">
    <property type="entry name" value="MliC_sf"/>
</dbReference>
<evidence type="ECO:0000313" key="8">
    <source>
        <dbReference type="Proteomes" id="UP001165524"/>
    </source>
</evidence>